<comment type="similarity">
    <text evidence="1">Belongs to the bacterial solute-binding protein 1 family.</text>
</comment>
<dbReference type="AlphaFoldDB" id="A0A133NPJ4"/>
<accession>A0A133NPJ4</accession>
<keyword evidence="2" id="KW-0813">Transport</keyword>
<evidence type="ECO:0000256" key="4">
    <source>
        <dbReference type="SAM" id="SignalP"/>
    </source>
</evidence>
<dbReference type="EMBL" id="LRQA01000036">
    <property type="protein sequence ID" value="KXA18212.1"/>
    <property type="molecule type" value="Genomic_DNA"/>
</dbReference>
<feature type="chain" id="PRO_5007458098" evidence="4">
    <location>
        <begin position="22"/>
        <end position="462"/>
    </location>
</feature>
<evidence type="ECO:0000256" key="3">
    <source>
        <dbReference type="ARBA" id="ARBA00022729"/>
    </source>
</evidence>
<comment type="caution">
    <text evidence="5">The sequence shown here is derived from an EMBL/GenBank/DDBJ whole genome shotgun (WGS) entry which is preliminary data.</text>
</comment>
<evidence type="ECO:0000256" key="1">
    <source>
        <dbReference type="ARBA" id="ARBA00008520"/>
    </source>
</evidence>
<proteinExistence type="inferred from homology"/>
<keyword evidence="3 4" id="KW-0732">Signal</keyword>
<organism evidence="5 6">
    <name type="scientific">Gardnerella vaginalis</name>
    <dbReference type="NCBI Taxonomy" id="2702"/>
    <lineage>
        <taxon>Bacteria</taxon>
        <taxon>Bacillati</taxon>
        <taxon>Actinomycetota</taxon>
        <taxon>Actinomycetes</taxon>
        <taxon>Bifidobacteriales</taxon>
        <taxon>Bifidobacteriaceae</taxon>
        <taxon>Gardnerella</taxon>
    </lineage>
</organism>
<gene>
    <name evidence="5" type="ORF">HMPREF3216_00668</name>
</gene>
<dbReference type="GO" id="GO:0015768">
    <property type="term" value="P:maltose transport"/>
    <property type="evidence" value="ECO:0007669"/>
    <property type="project" value="TreeGrafter"/>
</dbReference>
<feature type="signal peptide" evidence="4">
    <location>
        <begin position="1"/>
        <end position="21"/>
    </location>
</feature>
<evidence type="ECO:0000313" key="6">
    <source>
        <dbReference type="Proteomes" id="UP000070558"/>
    </source>
</evidence>
<evidence type="ECO:0000256" key="2">
    <source>
        <dbReference type="ARBA" id="ARBA00022448"/>
    </source>
</evidence>
<dbReference type="OrthoDB" id="2510110at2"/>
<protein>
    <submittedName>
        <fullName evidence="5">ABC transporter, solute-binding protein</fullName>
    </submittedName>
</protein>
<name>A0A133NPJ4_GARVA</name>
<dbReference type="PANTHER" id="PTHR30061:SF50">
    <property type="entry name" value="MALTOSE_MALTODEXTRIN-BINDING PERIPLASMIC PROTEIN"/>
    <property type="match status" value="1"/>
</dbReference>
<reference evidence="5 6" key="1">
    <citation type="submission" date="2016-01" db="EMBL/GenBank/DDBJ databases">
        <authorList>
            <person name="Oliw E.H."/>
        </authorList>
    </citation>
    <scope>NUCLEOTIDE SEQUENCE [LARGE SCALE GENOMIC DNA]</scope>
    <source>
        <strain evidence="5 6">GED7760B</strain>
    </source>
</reference>
<evidence type="ECO:0000313" key="5">
    <source>
        <dbReference type="EMBL" id="KXA18212.1"/>
    </source>
</evidence>
<dbReference type="Proteomes" id="UP000070558">
    <property type="component" value="Unassembled WGS sequence"/>
</dbReference>
<sequence>MKIKKICISCIAVLGMISTLAACGNNGTAGVTDTKKDKGLAVMGQALKYDPNHLVNQGKPIQLEYWSWGDASTDPIYDMIKDYQKIYPNVKFKTKNVAWDDYWTKLPLALKGTKGPALFNIHNSKDELIRPYAADYKIDKAAMESDYATASAHEDAKGNVKYIDSVINTGNIYYNKKLWKEAGLTEADIPTTWDELREVAKKLTKWNGSKMEQAGFNVNGDAYAAINQGLNYQRGELAFDASGKKPNYDNKVTRENMKFLKDLYDKDKVISTDFGTDYTQSFGNGQSGMVYAWGWLEGVLKEKYPDVEYGIFPTPTFTKEQPFAYDRFNGESTPGINAHQSKEQQEVAQDFIKFILANDAFIRSAVKHLNSFPAKKSLQNDPEILKAPVMAAIQPRVDRLIWPGITPSTVETSSKAAFQNVMQNGESIDAAIKEAQATMVKDMKNSKFTSAESKYEFFKEHK</sequence>
<dbReference type="Gene3D" id="3.40.190.10">
    <property type="entry name" value="Periplasmic binding protein-like II"/>
    <property type="match status" value="1"/>
</dbReference>
<dbReference type="PANTHER" id="PTHR30061">
    <property type="entry name" value="MALTOSE-BINDING PERIPLASMIC PROTEIN"/>
    <property type="match status" value="1"/>
</dbReference>
<dbReference type="PATRIC" id="fig|2702.99.peg.655"/>
<dbReference type="SUPFAM" id="SSF53850">
    <property type="entry name" value="Periplasmic binding protein-like II"/>
    <property type="match status" value="1"/>
</dbReference>
<dbReference type="GO" id="GO:0055052">
    <property type="term" value="C:ATP-binding cassette (ABC) transporter complex, substrate-binding subunit-containing"/>
    <property type="evidence" value="ECO:0007669"/>
    <property type="project" value="TreeGrafter"/>
</dbReference>
<dbReference type="Pfam" id="PF01547">
    <property type="entry name" value="SBP_bac_1"/>
    <property type="match status" value="1"/>
</dbReference>
<dbReference type="GO" id="GO:0042956">
    <property type="term" value="P:maltodextrin transmembrane transport"/>
    <property type="evidence" value="ECO:0007669"/>
    <property type="project" value="TreeGrafter"/>
</dbReference>
<dbReference type="PROSITE" id="PS51257">
    <property type="entry name" value="PROKAR_LIPOPROTEIN"/>
    <property type="match status" value="1"/>
</dbReference>
<dbReference type="InterPro" id="IPR006059">
    <property type="entry name" value="SBP"/>
</dbReference>
<dbReference type="RefSeq" id="WP_060786881.1">
    <property type="nucleotide sequence ID" value="NZ_KQ956815.1"/>
</dbReference>
<dbReference type="GO" id="GO:1901982">
    <property type="term" value="F:maltose binding"/>
    <property type="evidence" value="ECO:0007669"/>
    <property type="project" value="TreeGrafter"/>
</dbReference>